<dbReference type="EMBL" id="CP022521">
    <property type="protein sequence ID" value="ASO21215.1"/>
    <property type="molecule type" value="Genomic_DNA"/>
</dbReference>
<evidence type="ECO:0008006" key="3">
    <source>
        <dbReference type="Google" id="ProtNLM"/>
    </source>
</evidence>
<dbReference type="InterPro" id="IPR036894">
    <property type="entry name" value="YbaB-like_sf"/>
</dbReference>
<gene>
    <name evidence="1" type="ORF">AHOG_17950</name>
</gene>
<dbReference type="AlphaFoldDB" id="A0A221W5U6"/>
<dbReference type="SUPFAM" id="SSF82607">
    <property type="entry name" value="YbaB-like"/>
    <property type="match status" value="1"/>
</dbReference>
<dbReference type="Proteomes" id="UP000204221">
    <property type="component" value="Chromosome"/>
</dbReference>
<organism evidence="1 2">
    <name type="scientific">Actinoalloteichus hoggarensis</name>
    <dbReference type="NCBI Taxonomy" id="1470176"/>
    <lineage>
        <taxon>Bacteria</taxon>
        <taxon>Bacillati</taxon>
        <taxon>Actinomycetota</taxon>
        <taxon>Actinomycetes</taxon>
        <taxon>Pseudonocardiales</taxon>
        <taxon>Pseudonocardiaceae</taxon>
        <taxon>Actinoalloteichus</taxon>
    </lineage>
</organism>
<keyword evidence="2" id="KW-1185">Reference proteome</keyword>
<dbReference type="GO" id="GO:0003677">
    <property type="term" value="F:DNA binding"/>
    <property type="evidence" value="ECO:0007669"/>
    <property type="project" value="InterPro"/>
</dbReference>
<reference evidence="1 2" key="1">
    <citation type="submission" date="2017-07" db="EMBL/GenBank/DDBJ databases">
        <title>Complete genome sequence of Actinoalloteichus hoggarensis DSM 45943, type strain of Actinoalloteichus hoggarensis.</title>
        <authorList>
            <person name="Ruckert C."/>
            <person name="Nouioui I."/>
            <person name="Willmese J."/>
            <person name="van Wezel G."/>
            <person name="Klenk H.-P."/>
            <person name="Kalinowski J."/>
            <person name="Zotchev S.B."/>
        </authorList>
    </citation>
    <scope>NUCLEOTIDE SEQUENCE [LARGE SCALE GENOMIC DNA]</scope>
    <source>
        <strain evidence="1 2">DSM 45943</strain>
    </source>
</reference>
<name>A0A221W5U6_9PSEU</name>
<dbReference type="KEGG" id="ahg:AHOG_17950"/>
<dbReference type="InterPro" id="IPR004401">
    <property type="entry name" value="YbaB/EbfC"/>
</dbReference>
<proteinExistence type="predicted"/>
<evidence type="ECO:0000313" key="2">
    <source>
        <dbReference type="Proteomes" id="UP000204221"/>
    </source>
</evidence>
<dbReference type="Pfam" id="PF02575">
    <property type="entry name" value="YbaB_DNA_bd"/>
    <property type="match status" value="1"/>
</dbReference>
<sequence length="135" mass="14815">MNLLLVSSIMTDQPYSSRDPIDGLRRSLTNTVGDLTRMQEAIDAQLTEVRTRTEELRTRRFEASADSRRAHAVVDGEGFLQELRIDPGSLRSSHPGQLGGEIVQAVSRTRAAASEENRKTFQGLMPAMFPAGGVS</sequence>
<protein>
    <recommendedName>
        <fullName evidence="3">Nucleoid-associated protein YbaB</fullName>
    </recommendedName>
</protein>
<accession>A0A221W5U6</accession>
<dbReference type="Gene3D" id="3.30.1310.10">
    <property type="entry name" value="Nucleoid-associated protein YbaB-like domain"/>
    <property type="match status" value="1"/>
</dbReference>
<evidence type="ECO:0000313" key="1">
    <source>
        <dbReference type="EMBL" id="ASO21215.1"/>
    </source>
</evidence>